<dbReference type="RefSeq" id="WP_145031826.1">
    <property type="nucleotide sequence ID" value="NZ_CP036271.1"/>
</dbReference>
<reference evidence="1 2" key="1">
    <citation type="submission" date="2019-02" db="EMBL/GenBank/DDBJ databases">
        <title>Deep-cultivation of Planctomycetes and their phenomic and genomic characterization uncovers novel biology.</title>
        <authorList>
            <person name="Wiegand S."/>
            <person name="Jogler M."/>
            <person name="Boedeker C."/>
            <person name="Pinto D."/>
            <person name="Vollmers J."/>
            <person name="Rivas-Marin E."/>
            <person name="Kohn T."/>
            <person name="Peeters S.H."/>
            <person name="Heuer A."/>
            <person name="Rast P."/>
            <person name="Oberbeckmann S."/>
            <person name="Bunk B."/>
            <person name="Jeske O."/>
            <person name="Meyerdierks A."/>
            <person name="Storesund J.E."/>
            <person name="Kallscheuer N."/>
            <person name="Luecker S."/>
            <person name="Lage O.M."/>
            <person name="Pohl T."/>
            <person name="Merkel B.J."/>
            <person name="Hornburger P."/>
            <person name="Mueller R.-W."/>
            <person name="Bruemmer F."/>
            <person name="Labrenz M."/>
            <person name="Spormann A.M."/>
            <person name="Op den Camp H."/>
            <person name="Overmann J."/>
            <person name="Amann R."/>
            <person name="Jetten M.S.M."/>
            <person name="Mascher T."/>
            <person name="Medema M.H."/>
            <person name="Devos D.P."/>
            <person name="Kaster A.-K."/>
            <person name="Ovreas L."/>
            <person name="Rohde M."/>
            <person name="Galperin M.Y."/>
            <person name="Jogler C."/>
        </authorList>
    </citation>
    <scope>NUCLEOTIDE SEQUENCE [LARGE SCALE GENOMIC DNA]</scope>
    <source>
        <strain evidence="1 2">Pan44</strain>
    </source>
</reference>
<proteinExistence type="predicted"/>
<dbReference type="EMBL" id="CP036271">
    <property type="protein sequence ID" value="QDT55702.1"/>
    <property type="molecule type" value="Genomic_DNA"/>
</dbReference>
<evidence type="ECO:0000313" key="2">
    <source>
        <dbReference type="Proteomes" id="UP000315700"/>
    </source>
</evidence>
<dbReference type="Proteomes" id="UP000315700">
    <property type="component" value="Chromosome"/>
</dbReference>
<keyword evidence="2" id="KW-1185">Reference proteome</keyword>
<evidence type="ECO:0000313" key="1">
    <source>
        <dbReference type="EMBL" id="QDT55702.1"/>
    </source>
</evidence>
<protein>
    <submittedName>
        <fullName evidence="1">Uncharacterized protein</fullName>
    </submittedName>
</protein>
<dbReference type="SUPFAM" id="SSF82185">
    <property type="entry name" value="Histone H3 K4-specific methyltransferase SET7/9 N-terminal domain"/>
    <property type="match status" value="1"/>
</dbReference>
<sequence length="169" mass="18638">MHGRSAILLASILWVTGCGQQGEAPLVAAPSNGPIAVNVDALSATVTPWWNVQAFNWDAPAVDWSTITPNERRQLSGLSGDAYVSTGGNSWRVVEYHRGSKGLKMRAQEERRGDKWTLHGPEVSYETDGSYEICFRKDGELHGPRVAFDASGKELWRHEYVDGIQQLAN</sequence>
<organism evidence="1 2">
    <name type="scientific">Caulifigura coniformis</name>
    <dbReference type="NCBI Taxonomy" id="2527983"/>
    <lineage>
        <taxon>Bacteria</taxon>
        <taxon>Pseudomonadati</taxon>
        <taxon>Planctomycetota</taxon>
        <taxon>Planctomycetia</taxon>
        <taxon>Planctomycetales</taxon>
        <taxon>Planctomycetaceae</taxon>
        <taxon>Caulifigura</taxon>
    </lineage>
</organism>
<dbReference type="AlphaFoldDB" id="A0A517SHV0"/>
<name>A0A517SHV0_9PLAN</name>
<accession>A0A517SHV0</accession>
<dbReference type="KEGG" id="ccos:Pan44_37480"/>
<dbReference type="OrthoDB" id="9912692at2"/>
<dbReference type="PROSITE" id="PS51257">
    <property type="entry name" value="PROKAR_LIPOPROTEIN"/>
    <property type="match status" value="1"/>
</dbReference>
<dbReference type="InParanoid" id="A0A517SHV0"/>
<gene>
    <name evidence="1" type="ORF">Pan44_37480</name>
</gene>